<gene>
    <name evidence="1" type="ORF">SAMN05216174_106236</name>
</gene>
<dbReference type="OrthoDB" id="3631719at2"/>
<protein>
    <submittedName>
        <fullName evidence="1">Uncharacterized protein</fullName>
    </submittedName>
</protein>
<organism evidence="1 2">
    <name type="scientific">Actinokineospora iranica</name>
    <dbReference type="NCBI Taxonomy" id="1271860"/>
    <lineage>
        <taxon>Bacteria</taxon>
        <taxon>Bacillati</taxon>
        <taxon>Actinomycetota</taxon>
        <taxon>Actinomycetes</taxon>
        <taxon>Pseudonocardiales</taxon>
        <taxon>Pseudonocardiaceae</taxon>
        <taxon>Actinokineospora</taxon>
    </lineage>
</organism>
<dbReference type="RefSeq" id="WP_091450661.1">
    <property type="nucleotide sequence ID" value="NZ_FMZZ01000006.1"/>
</dbReference>
<keyword evidence="2" id="KW-1185">Reference proteome</keyword>
<accession>A0A1G6RAE0</accession>
<proteinExistence type="predicted"/>
<evidence type="ECO:0000313" key="1">
    <source>
        <dbReference type="EMBL" id="SDD01401.1"/>
    </source>
</evidence>
<dbReference type="AlphaFoldDB" id="A0A1G6RAE0"/>
<evidence type="ECO:0000313" key="2">
    <source>
        <dbReference type="Proteomes" id="UP000199501"/>
    </source>
</evidence>
<dbReference type="STRING" id="1271860.SAMN05216174_106236"/>
<dbReference type="Proteomes" id="UP000199501">
    <property type="component" value="Unassembled WGS sequence"/>
</dbReference>
<sequence>MARPFREPTFLPLTLATAGAAADDVHTTARRADAAAADCWTALLAGCDTPGKQQLPHRLTDLSNATTAYTRGACDHGKIHRAQARIVEAAADRDGADFAEAFISYDQAVATALARANTRLGTPTW</sequence>
<name>A0A1G6RAE0_9PSEU</name>
<dbReference type="EMBL" id="FMZZ01000006">
    <property type="protein sequence ID" value="SDD01401.1"/>
    <property type="molecule type" value="Genomic_DNA"/>
</dbReference>
<reference evidence="2" key="1">
    <citation type="submission" date="2016-10" db="EMBL/GenBank/DDBJ databases">
        <authorList>
            <person name="Varghese N."/>
            <person name="Submissions S."/>
        </authorList>
    </citation>
    <scope>NUCLEOTIDE SEQUENCE [LARGE SCALE GENOMIC DNA]</scope>
    <source>
        <strain evidence="2">IBRC-M 10403</strain>
    </source>
</reference>